<keyword evidence="3" id="KW-0378">Hydrolase</keyword>
<evidence type="ECO:0000259" key="1">
    <source>
        <dbReference type="Pfam" id="PF04961"/>
    </source>
</evidence>
<evidence type="ECO:0000313" key="5">
    <source>
        <dbReference type="Proteomes" id="UP001527202"/>
    </source>
</evidence>
<evidence type="ECO:0000313" key="3">
    <source>
        <dbReference type="EMBL" id="QAV19773.1"/>
    </source>
</evidence>
<gene>
    <name evidence="2" type="ORF">M5X16_14135</name>
    <name evidence="3" type="ORF">PC41400_19775</name>
</gene>
<dbReference type="EMBL" id="CP026520">
    <property type="protein sequence ID" value="QAV19773.1"/>
    <property type="molecule type" value="Genomic_DNA"/>
</dbReference>
<dbReference type="KEGG" id="pchi:PC41400_19775"/>
<dbReference type="InterPro" id="IPR007044">
    <property type="entry name" value="Cyclodeamin/CycHdrlase"/>
</dbReference>
<dbReference type="AlphaFoldDB" id="A0A410WZL3"/>
<feature type="domain" description="Cyclodeaminase/cyclohydrolase" evidence="1">
    <location>
        <begin position="7"/>
        <end position="175"/>
    </location>
</feature>
<reference evidence="2 5" key="2">
    <citation type="submission" date="2022-05" db="EMBL/GenBank/DDBJ databases">
        <title>Genome Sequencing of Bee-Associated Microbes.</title>
        <authorList>
            <person name="Dunlap C."/>
        </authorList>
    </citation>
    <scope>NUCLEOTIDE SEQUENCE [LARGE SCALE GENOMIC DNA]</scope>
    <source>
        <strain evidence="2 5">NRRL B-23120</strain>
    </source>
</reference>
<accession>A0A410WZL3</accession>
<sequence>MRVYDQSIREFLFEASSESPVPGGGSIAALAAALGASMGSMTAQLTTGAKFHDKEAAMLENADLFRQAIVEFESLQEKDMASFNGFMKALKLPASTPAEKEARSLAIREASAYAAAVPLELMEACLAVMRRLAELAPAVNKNVVSDLGIAVLMLEAAVQSAWITVEINLNTMSGDSRNVYRDKGTLLLRESEEIKRDALAQVRERI</sequence>
<name>A0A410WZL3_9BACL</name>
<dbReference type="RefSeq" id="WP_042227109.1">
    <property type="nucleotide sequence ID" value="NZ_CP026520.1"/>
</dbReference>
<dbReference type="Proteomes" id="UP000288943">
    <property type="component" value="Chromosome"/>
</dbReference>
<organism evidence="3 4">
    <name type="scientific">Paenibacillus chitinolyticus</name>
    <dbReference type="NCBI Taxonomy" id="79263"/>
    <lineage>
        <taxon>Bacteria</taxon>
        <taxon>Bacillati</taxon>
        <taxon>Bacillota</taxon>
        <taxon>Bacilli</taxon>
        <taxon>Bacillales</taxon>
        <taxon>Paenibacillaceae</taxon>
        <taxon>Paenibacillus</taxon>
    </lineage>
</organism>
<dbReference type="Proteomes" id="UP001527202">
    <property type="component" value="Unassembled WGS sequence"/>
</dbReference>
<dbReference type="SUPFAM" id="SSF101262">
    <property type="entry name" value="Methenyltetrahydrofolate cyclohydrolase-like"/>
    <property type="match status" value="1"/>
</dbReference>
<keyword evidence="5" id="KW-1185">Reference proteome</keyword>
<dbReference type="GeneID" id="95377036"/>
<dbReference type="Pfam" id="PF04961">
    <property type="entry name" value="FTCD_C"/>
    <property type="match status" value="1"/>
</dbReference>
<protein>
    <submittedName>
        <fullName evidence="2">Cyclodeaminase/cyclohydrolase family protein</fullName>
    </submittedName>
    <submittedName>
        <fullName evidence="3">Methenyltetrahydrofolate cyclohydrolase</fullName>
    </submittedName>
</protein>
<dbReference type="Gene3D" id="1.20.120.680">
    <property type="entry name" value="Formiminotetrahydrofolate cyclodeaminase monomer, up-and-down helical bundle"/>
    <property type="match status" value="1"/>
</dbReference>
<dbReference type="GO" id="GO:0016787">
    <property type="term" value="F:hydrolase activity"/>
    <property type="evidence" value="ECO:0007669"/>
    <property type="project" value="UniProtKB-KW"/>
</dbReference>
<reference evidence="3 4" key="1">
    <citation type="submission" date="2018-01" db="EMBL/GenBank/DDBJ databases">
        <title>The whole genome sequencing and assembly of Paenibacillus chitinolyticus KCCM 41400 strain.</title>
        <authorList>
            <person name="Kim J.-Y."/>
            <person name="Park M.-K."/>
            <person name="Lee Y.-J."/>
            <person name="Yi H."/>
            <person name="Bahn Y.-S."/>
            <person name="Kim J.F."/>
            <person name="Lee D.-W."/>
        </authorList>
    </citation>
    <scope>NUCLEOTIDE SEQUENCE [LARGE SCALE GENOMIC DNA]</scope>
    <source>
        <strain evidence="3 4">KCCM 41400</strain>
    </source>
</reference>
<dbReference type="OrthoDB" id="7959174at2"/>
<evidence type="ECO:0000313" key="4">
    <source>
        <dbReference type="Proteomes" id="UP000288943"/>
    </source>
</evidence>
<dbReference type="InterPro" id="IPR036178">
    <property type="entry name" value="Formintransfe-cycloase-like_sf"/>
</dbReference>
<evidence type="ECO:0000313" key="2">
    <source>
        <dbReference type="EMBL" id="MCY9596914.1"/>
    </source>
</evidence>
<proteinExistence type="predicted"/>
<dbReference type="EMBL" id="JAMDMJ010000015">
    <property type="protein sequence ID" value="MCY9596914.1"/>
    <property type="molecule type" value="Genomic_DNA"/>
</dbReference>